<feature type="domain" description="AMP-dependent synthetase/ligase" evidence="6">
    <location>
        <begin position="49"/>
        <end position="430"/>
    </location>
</feature>
<dbReference type="GO" id="GO:0006631">
    <property type="term" value="P:fatty acid metabolic process"/>
    <property type="evidence" value="ECO:0007669"/>
    <property type="project" value="UniProtKB-KW"/>
</dbReference>
<dbReference type="InterPro" id="IPR025110">
    <property type="entry name" value="AMP-bd_C"/>
</dbReference>
<proteinExistence type="inferred from homology"/>
<keyword evidence="2" id="KW-0436">Ligase</keyword>
<feature type="compositionally biased region" description="Low complexity" evidence="5">
    <location>
        <begin position="1"/>
        <end position="24"/>
    </location>
</feature>
<dbReference type="Pfam" id="PF00501">
    <property type="entry name" value="AMP-binding"/>
    <property type="match status" value="1"/>
</dbReference>
<dbReference type="InterPro" id="IPR045851">
    <property type="entry name" value="AMP-bd_C_sf"/>
</dbReference>
<evidence type="ECO:0000256" key="2">
    <source>
        <dbReference type="ARBA" id="ARBA00022598"/>
    </source>
</evidence>
<evidence type="ECO:0000256" key="4">
    <source>
        <dbReference type="ARBA" id="ARBA00023098"/>
    </source>
</evidence>
<evidence type="ECO:0000259" key="7">
    <source>
        <dbReference type="Pfam" id="PF13193"/>
    </source>
</evidence>
<dbReference type="InterPro" id="IPR020845">
    <property type="entry name" value="AMP-binding_CS"/>
</dbReference>
<keyword evidence="9" id="KW-1185">Reference proteome</keyword>
<evidence type="ECO:0000256" key="5">
    <source>
        <dbReference type="SAM" id="MobiDB-lite"/>
    </source>
</evidence>
<evidence type="ECO:0000256" key="1">
    <source>
        <dbReference type="ARBA" id="ARBA00006432"/>
    </source>
</evidence>
<comment type="similarity">
    <text evidence="1">Belongs to the ATP-dependent AMP-binding enzyme family.</text>
</comment>
<dbReference type="OrthoDB" id="9766486at2"/>
<protein>
    <submittedName>
        <fullName evidence="8">Fatty-acyl-CoA synthase</fullName>
    </submittedName>
</protein>
<name>A0A1G6JDE9_9BURK</name>
<evidence type="ECO:0000313" key="9">
    <source>
        <dbReference type="Proteomes" id="UP000198781"/>
    </source>
</evidence>
<dbReference type="AlphaFoldDB" id="A0A1G6JDE9"/>
<dbReference type="EMBL" id="FMZC01000001">
    <property type="protein sequence ID" value="SDC15936.1"/>
    <property type="molecule type" value="Genomic_DNA"/>
</dbReference>
<dbReference type="STRING" id="187868.SAMN05192589_101360"/>
<dbReference type="PROSITE" id="PS00455">
    <property type="entry name" value="AMP_BINDING"/>
    <property type="match status" value="1"/>
</dbReference>
<sequence>MTATAATASTASTTATAATHAGTSRSPYQHGLGRTPANHVPLTPLGFLDRSALAHPDGIAVVHAGITQTSVQTWAQTRERAYRLASALAQRGVQRGDTVAILAPNTPAMLEAHLGIPLCGAVINAINCRLDAQGIAFILQHGEARVLLVDSEFAALAAQAVADLAHPPLVVAIHDAGVPPQPTFGTTDYETLLAEGDPAFEGLWPQDEWDPIALNYTSGTTGDPKGVVPSHRGTYLMSLLQLTDWAVPRRPVYLWTLPMFHANGWCFTWAVTAAAGTHVCLRKVTAKAIFEAIAEHGVDHFCAAPTVLAMLANAPAHECMALPRKVRVLTAGSPPPAAILQAIAAMGFDVDHVYGITEVSGTPVSCVRQPGWADLPEAARAQLQARQGVRAAALEDLRVVHPDTLQPVPADGVTAGEIMLRGNTVMKGYLKNPAATAKAFAGGWFHTGDIAVQHPDGYVQITDRSKDVIISGGENISSVEVEDVLHRHPAVLLAAVVAQPDEKWGEVPCAFVELKPEAAGTVSADELIAFCRSHLARFKCPRQVVFDALPRTATGKIQKFRLREIAGSREAITQLAQLPAG</sequence>
<dbReference type="SUPFAM" id="SSF56801">
    <property type="entry name" value="Acetyl-CoA synthetase-like"/>
    <property type="match status" value="1"/>
</dbReference>
<evidence type="ECO:0000313" key="8">
    <source>
        <dbReference type="EMBL" id="SDC15936.1"/>
    </source>
</evidence>
<dbReference type="CDD" id="cd12118">
    <property type="entry name" value="ttLC_FACS_AEE21_like"/>
    <property type="match status" value="1"/>
</dbReference>
<dbReference type="PANTHER" id="PTHR43859:SF4">
    <property type="entry name" value="BUTANOATE--COA LIGASE AAE1-RELATED"/>
    <property type="match status" value="1"/>
</dbReference>
<dbReference type="InterPro" id="IPR000873">
    <property type="entry name" value="AMP-dep_synth/lig_dom"/>
</dbReference>
<evidence type="ECO:0000256" key="3">
    <source>
        <dbReference type="ARBA" id="ARBA00022832"/>
    </source>
</evidence>
<dbReference type="PANTHER" id="PTHR43859">
    <property type="entry name" value="ACYL-ACTIVATING ENZYME"/>
    <property type="match status" value="1"/>
</dbReference>
<accession>A0A1G6JDE9</accession>
<organism evidence="8 9">
    <name type="scientific">Paracidovorax valerianellae</name>
    <dbReference type="NCBI Taxonomy" id="187868"/>
    <lineage>
        <taxon>Bacteria</taxon>
        <taxon>Pseudomonadati</taxon>
        <taxon>Pseudomonadota</taxon>
        <taxon>Betaproteobacteria</taxon>
        <taxon>Burkholderiales</taxon>
        <taxon>Comamonadaceae</taxon>
        <taxon>Paracidovorax</taxon>
    </lineage>
</organism>
<dbReference type="FunFam" id="3.30.300.30:FF:000008">
    <property type="entry name" value="2,3-dihydroxybenzoate-AMP ligase"/>
    <property type="match status" value="1"/>
</dbReference>
<dbReference type="GO" id="GO:0016874">
    <property type="term" value="F:ligase activity"/>
    <property type="evidence" value="ECO:0007669"/>
    <property type="project" value="UniProtKB-KW"/>
</dbReference>
<evidence type="ECO:0000259" key="6">
    <source>
        <dbReference type="Pfam" id="PF00501"/>
    </source>
</evidence>
<dbReference type="Gene3D" id="3.40.50.12780">
    <property type="entry name" value="N-terminal domain of ligase-like"/>
    <property type="match status" value="1"/>
</dbReference>
<dbReference type="Proteomes" id="UP000198781">
    <property type="component" value="Unassembled WGS sequence"/>
</dbReference>
<reference evidence="8 9" key="1">
    <citation type="submission" date="2016-10" db="EMBL/GenBank/DDBJ databases">
        <authorList>
            <person name="de Groot N.N."/>
        </authorList>
    </citation>
    <scope>NUCLEOTIDE SEQUENCE [LARGE SCALE GENOMIC DNA]</scope>
    <source>
        <strain evidence="8 9">DSM 16619</strain>
    </source>
</reference>
<dbReference type="Gene3D" id="3.30.300.30">
    <property type="match status" value="1"/>
</dbReference>
<dbReference type="Pfam" id="PF13193">
    <property type="entry name" value="AMP-binding_C"/>
    <property type="match status" value="1"/>
</dbReference>
<dbReference type="NCBIfam" id="NF006020">
    <property type="entry name" value="PRK08162.1"/>
    <property type="match status" value="1"/>
</dbReference>
<keyword evidence="3" id="KW-0276">Fatty acid metabolism</keyword>
<keyword evidence="4" id="KW-0443">Lipid metabolism</keyword>
<gene>
    <name evidence="8" type="ORF">SAMN05192589_101360</name>
</gene>
<dbReference type="InterPro" id="IPR042099">
    <property type="entry name" value="ANL_N_sf"/>
</dbReference>
<dbReference type="RefSeq" id="WP_092739687.1">
    <property type="nucleotide sequence ID" value="NZ_FMZC01000001.1"/>
</dbReference>
<feature type="domain" description="AMP-binding enzyme C-terminal" evidence="7">
    <location>
        <begin position="480"/>
        <end position="556"/>
    </location>
</feature>
<feature type="region of interest" description="Disordered" evidence="5">
    <location>
        <begin position="1"/>
        <end position="35"/>
    </location>
</feature>